<dbReference type="InterPro" id="IPR050570">
    <property type="entry name" value="Cell_wall_metabolism_enzyme"/>
</dbReference>
<dbReference type="SUPFAM" id="SSF51261">
    <property type="entry name" value="Duplicated hybrid motif"/>
    <property type="match status" value="1"/>
</dbReference>
<keyword evidence="6" id="KW-1185">Reference proteome</keyword>
<dbReference type="PANTHER" id="PTHR21666">
    <property type="entry name" value="PEPTIDASE-RELATED"/>
    <property type="match status" value="1"/>
</dbReference>
<evidence type="ECO:0000256" key="2">
    <source>
        <dbReference type="SAM" id="MobiDB-lite"/>
    </source>
</evidence>
<protein>
    <submittedName>
        <fullName evidence="5">Murein hydrolase activator EnvC family protein</fullName>
    </submittedName>
</protein>
<evidence type="ECO:0000256" key="1">
    <source>
        <dbReference type="ARBA" id="ARBA00022729"/>
    </source>
</evidence>
<dbReference type="GO" id="GO:0016787">
    <property type="term" value="F:hydrolase activity"/>
    <property type="evidence" value="ECO:0007669"/>
    <property type="project" value="UniProtKB-KW"/>
</dbReference>
<keyword evidence="1" id="KW-0732">Signal</keyword>
<feature type="region of interest" description="Disordered" evidence="2">
    <location>
        <begin position="19"/>
        <end position="38"/>
    </location>
</feature>
<dbReference type="InterPro" id="IPR011055">
    <property type="entry name" value="Dup_hybrid_motif"/>
</dbReference>
<evidence type="ECO:0000256" key="3">
    <source>
        <dbReference type="SAM" id="Phobius"/>
    </source>
</evidence>
<dbReference type="InterPro" id="IPR016047">
    <property type="entry name" value="M23ase_b-sheet_dom"/>
</dbReference>
<feature type="transmembrane region" description="Helical" evidence="3">
    <location>
        <begin position="61"/>
        <end position="84"/>
    </location>
</feature>
<evidence type="ECO:0000259" key="4">
    <source>
        <dbReference type="Pfam" id="PF01551"/>
    </source>
</evidence>
<dbReference type="Proteomes" id="UP001595923">
    <property type="component" value="Unassembled WGS sequence"/>
</dbReference>
<evidence type="ECO:0000313" key="5">
    <source>
        <dbReference type="EMBL" id="MFC4560262.1"/>
    </source>
</evidence>
<keyword evidence="5" id="KW-0378">Hydrolase</keyword>
<reference evidence="6" key="1">
    <citation type="journal article" date="2019" name="Int. J. Syst. Evol. Microbiol.">
        <title>The Global Catalogue of Microorganisms (GCM) 10K type strain sequencing project: providing services to taxonomists for standard genome sequencing and annotation.</title>
        <authorList>
            <consortium name="The Broad Institute Genomics Platform"/>
            <consortium name="The Broad Institute Genome Sequencing Center for Infectious Disease"/>
            <person name="Wu L."/>
            <person name="Ma J."/>
        </authorList>
    </citation>
    <scope>NUCLEOTIDE SEQUENCE [LARGE SCALE GENOMIC DNA]</scope>
    <source>
        <strain evidence="6">XZYJ18</strain>
    </source>
</reference>
<dbReference type="CDD" id="cd12797">
    <property type="entry name" value="M23_peptidase"/>
    <property type="match status" value="1"/>
</dbReference>
<comment type="caution">
    <text evidence="5">The sequence shown here is derived from an EMBL/GenBank/DDBJ whole genome shotgun (WGS) entry which is preliminary data.</text>
</comment>
<gene>
    <name evidence="5" type="ORF">ACFO4E_00175</name>
</gene>
<keyword evidence="3" id="KW-0472">Membrane</keyword>
<dbReference type="Gene3D" id="2.70.70.10">
    <property type="entry name" value="Glucose Permease (Domain IIA)"/>
    <property type="match status" value="1"/>
</dbReference>
<organism evidence="5 6">
    <name type="scientific">Nocardiopsis mangrovi</name>
    <dbReference type="NCBI Taxonomy" id="1179818"/>
    <lineage>
        <taxon>Bacteria</taxon>
        <taxon>Bacillati</taxon>
        <taxon>Actinomycetota</taxon>
        <taxon>Actinomycetes</taxon>
        <taxon>Streptosporangiales</taxon>
        <taxon>Nocardiopsidaceae</taxon>
        <taxon>Nocardiopsis</taxon>
    </lineage>
</organism>
<accession>A0ABV9DP97</accession>
<keyword evidence="3" id="KW-1133">Transmembrane helix</keyword>
<dbReference type="PANTHER" id="PTHR21666:SF289">
    <property type="entry name" value="L-ALA--D-GLU ENDOPEPTIDASE"/>
    <property type="match status" value="1"/>
</dbReference>
<name>A0ABV9DP97_9ACTN</name>
<dbReference type="EMBL" id="JBHSFQ010000001">
    <property type="protein sequence ID" value="MFC4560262.1"/>
    <property type="molecule type" value="Genomic_DNA"/>
</dbReference>
<sequence length="238" mass="25149">MTPRPLIWPRPILARLHPRPRSAGLDPRRRTARLPSRLTPAHLTPRLEAARLEPRPTPAPILGVSALLLPAVVALVALVALTAGPAAADHGPWRPPLDGRPVVLRAFDPPDRPWLPGHRGVDLAAAEGADIVAAGAGRVAFAGRVAGTGAVTVVHGKLRTTYLPVAPTVVRGDPVSAGTLIGTLADNPPHCPDRPCLHWGLRRGTDYLDPMSLLGTGEIRLLPLSAPHPARDLHGPRT</sequence>
<feature type="domain" description="M23ase beta-sheet core" evidence="4">
    <location>
        <begin position="117"/>
        <end position="210"/>
    </location>
</feature>
<dbReference type="RefSeq" id="WP_378570271.1">
    <property type="nucleotide sequence ID" value="NZ_JBHSFQ010000001.1"/>
</dbReference>
<keyword evidence="3" id="KW-0812">Transmembrane</keyword>
<proteinExistence type="predicted"/>
<dbReference type="Pfam" id="PF01551">
    <property type="entry name" value="Peptidase_M23"/>
    <property type="match status" value="1"/>
</dbReference>
<evidence type="ECO:0000313" key="6">
    <source>
        <dbReference type="Proteomes" id="UP001595923"/>
    </source>
</evidence>